<dbReference type="Proteomes" id="UP000593567">
    <property type="component" value="Unassembled WGS sequence"/>
</dbReference>
<dbReference type="InterPro" id="IPR028001">
    <property type="entry name" value="SAXO5"/>
</dbReference>
<evidence type="ECO:0000256" key="1">
    <source>
        <dbReference type="SAM" id="MobiDB-lite"/>
    </source>
</evidence>
<sequence length="435" mass="49269">MIKTMSTYTLPDIPNTKQVNTSYLQGSHFTLAQEESWTPWTRLSTFKKDYVPYNVSDKPPAATPKAPAKIFNKDERFFNNNHSASETLAEFQPKPFSEKATYDTNKLRKTNFKMDSDHRQTEPYLSVQKTSYPPKHGDYNKIKPSMNTSASNILQGDREKALQPISDYRDRFRGEGTERLPLSKAGVGPSTIRGDNRTHGYDTTHQDNYKGGWQMPAKLVDPHRGSSIPQGDLEKECKHQTEFQIAYKGHEETQFRLEDGHNFYNDYNTTMKMSFVPKESTVERSSMGEKRNHSDVPPGDIDVWRQAQRGGTTTYHYDMKPPPADFKKSPQLMAVVSDAGSQGFSSIPLNYYPGGMDGITTQKTDFKNPNRGREMMDERALNRIKKTNIGAPLGGQRFFSTTHRDHYVPVELSQGVSIDATRLQKSSVPLGTLNG</sequence>
<dbReference type="PANTHER" id="PTHR34828">
    <property type="entry name" value="TESTIS-EXPRESSED PROTEIN 45"/>
    <property type="match status" value="1"/>
</dbReference>
<keyword evidence="3" id="KW-1185">Reference proteome</keyword>
<accession>A0A7J7IWW9</accession>
<dbReference type="AlphaFoldDB" id="A0A7J7IWW9"/>
<reference evidence="2" key="1">
    <citation type="submission" date="2020-06" db="EMBL/GenBank/DDBJ databases">
        <title>Draft genome of Bugula neritina, a colonial animal packing powerful symbionts and potential medicines.</title>
        <authorList>
            <person name="Rayko M."/>
        </authorList>
    </citation>
    <scope>NUCLEOTIDE SEQUENCE [LARGE SCALE GENOMIC DNA]</scope>
    <source>
        <strain evidence="2">Kwan_BN1</strain>
    </source>
</reference>
<name>A0A7J7IWW9_BUGNE</name>
<feature type="region of interest" description="Disordered" evidence="1">
    <location>
        <begin position="128"/>
        <end position="147"/>
    </location>
</feature>
<protein>
    <submittedName>
        <fullName evidence="2">Uncharacterized protein</fullName>
    </submittedName>
</protein>
<dbReference type="Pfam" id="PF15373">
    <property type="entry name" value="SAXO5-like"/>
    <property type="match status" value="2"/>
</dbReference>
<gene>
    <name evidence="2" type="ORF">EB796_023786</name>
</gene>
<feature type="region of interest" description="Disordered" evidence="1">
    <location>
        <begin position="180"/>
        <end position="210"/>
    </location>
</feature>
<feature type="compositionally biased region" description="Basic and acidic residues" evidence="1">
    <location>
        <begin position="194"/>
        <end position="208"/>
    </location>
</feature>
<evidence type="ECO:0000313" key="2">
    <source>
        <dbReference type="EMBL" id="KAF6017921.1"/>
    </source>
</evidence>
<dbReference type="OrthoDB" id="6151791at2759"/>
<organism evidence="2 3">
    <name type="scientific">Bugula neritina</name>
    <name type="common">Brown bryozoan</name>
    <name type="synonym">Sertularia neritina</name>
    <dbReference type="NCBI Taxonomy" id="10212"/>
    <lineage>
        <taxon>Eukaryota</taxon>
        <taxon>Metazoa</taxon>
        <taxon>Spiralia</taxon>
        <taxon>Lophotrochozoa</taxon>
        <taxon>Bryozoa</taxon>
        <taxon>Gymnolaemata</taxon>
        <taxon>Cheilostomatida</taxon>
        <taxon>Flustrina</taxon>
        <taxon>Buguloidea</taxon>
        <taxon>Bugulidae</taxon>
        <taxon>Bugula</taxon>
    </lineage>
</organism>
<evidence type="ECO:0000313" key="3">
    <source>
        <dbReference type="Proteomes" id="UP000593567"/>
    </source>
</evidence>
<dbReference type="EMBL" id="VXIV02003351">
    <property type="protein sequence ID" value="KAF6017921.1"/>
    <property type="molecule type" value="Genomic_DNA"/>
</dbReference>
<comment type="caution">
    <text evidence="2">The sequence shown here is derived from an EMBL/GenBank/DDBJ whole genome shotgun (WGS) entry which is preliminary data.</text>
</comment>
<dbReference type="PANTHER" id="PTHR34828:SF1">
    <property type="entry name" value="TESTIS-EXPRESSED PROTEIN 45"/>
    <property type="match status" value="1"/>
</dbReference>
<proteinExistence type="predicted"/>